<evidence type="ECO:0000259" key="5">
    <source>
        <dbReference type="PROSITE" id="PS50977"/>
    </source>
</evidence>
<keyword evidence="3" id="KW-0804">Transcription</keyword>
<dbReference type="SUPFAM" id="SSF46689">
    <property type="entry name" value="Homeodomain-like"/>
    <property type="match status" value="1"/>
</dbReference>
<feature type="DNA-binding region" description="H-T-H motif" evidence="4">
    <location>
        <begin position="27"/>
        <end position="46"/>
    </location>
</feature>
<sequence>MARHRIDEDILDRAAALFAQHGFAHTSVKAVADAVGLSKAGLLHHFPTKEALFLAAVEVMREHLRRIRDRLADQPAGPERDRRALELMSDIALDKPGLVSLALIPLTSGEQEHFLGDTGEEDGLVFEIFAAVGADAQRVVRVIGALSALAVLSLAANRLGETSAWRKHIVTTCFDALGYRVGSTSEG</sequence>
<feature type="domain" description="HTH tetR-type" evidence="5">
    <location>
        <begin position="4"/>
        <end position="64"/>
    </location>
</feature>
<accession>A0ABW0EQT2</accession>
<evidence type="ECO:0000256" key="2">
    <source>
        <dbReference type="ARBA" id="ARBA00023125"/>
    </source>
</evidence>
<name>A0ABW0EQT2_9PSEU</name>
<gene>
    <name evidence="6" type="ORF">ACFPM7_16800</name>
</gene>
<dbReference type="InterPro" id="IPR001647">
    <property type="entry name" value="HTH_TetR"/>
</dbReference>
<dbReference type="Pfam" id="PF00440">
    <property type="entry name" value="TetR_N"/>
    <property type="match status" value="1"/>
</dbReference>
<dbReference type="InterPro" id="IPR009057">
    <property type="entry name" value="Homeodomain-like_sf"/>
</dbReference>
<reference evidence="7" key="1">
    <citation type="journal article" date="2019" name="Int. J. Syst. Evol. Microbiol.">
        <title>The Global Catalogue of Microorganisms (GCM) 10K type strain sequencing project: providing services to taxonomists for standard genome sequencing and annotation.</title>
        <authorList>
            <consortium name="The Broad Institute Genomics Platform"/>
            <consortium name="The Broad Institute Genome Sequencing Center for Infectious Disease"/>
            <person name="Wu L."/>
            <person name="Ma J."/>
        </authorList>
    </citation>
    <scope>NUCLEOTIDE SEQUENCE [LARGE SCALE GENOMIC DNA]</scope>
    <source>
        <strain evidence="7">CCUG 59778</strain>
    </source>
</reference>
<evidence type="ECO:0000256" key="4">
    <source>
        <dbReference type="PROSITE-ProRule" id="PRU00335"/>
    </source>
</evidence>
<evidence type="ECO:0000313" key="7">
    <source>
        <dbReference type="Proteomes" id="UP001596157"/>
    </source>
</evidence>
<keyword evidence="1" id="KW-0805">Transcription regulation</keyword>
<evidence type="ECO:0000313" key="6">
    <source>
        <dbReference type="EMBL" id="MFC5288718.1"/>
    </source>
</evidence>
<organism evidence="6 7">
    <name type="scientific">Actinokineospora guangxiensis</name>
    <dbReference type="NCBI Taxonomy" id="1490288"/>
    <lineage>
        <taxon>Bacteria</taxon>
        <taxon>Bacillati</taxon>
        <taxon>Actinomycetota</taxon>
        <taxon>Actinomycetes</taxon>
        <taxon>Pseudonocardiales</taxon>
        <taxon>Pseudonocardiaceae</taxon>
        <taxon>Actinokineospora</taxon>
    </lineage>
</organism>
<dbReference type="PANTHER" id="PTHR47506:SF1">
    <property type="entry name" value="HTH-TYPE TRANSCRIPTIONAL REGULATOR YJDC"/>
    <property type="match status" value="1"/>
</dbReference>
<evidence type="ECO:0000256" key="3">
    <source>
        <dbReference type="ARBA" id="ARBA00023163"/>
    </source>
</evidence>
<keyword evidence="2 4" id="KW-0238">DNA-binding</keyword>
<proteinExistence type="predicted"/>
<evidence type="ECO:0000256" key="1">
    <source>
        <dbReference type="ARBA" id="ARBA00023015"/>
    </source>
</evidence>
<dbReference type="Proteomes" id="UP001596157">
    <property type="component" value="Unassembled WGS sequence"/>
</dbReference>
<dbReference type="Gene3D" id="1.10.357.10">
    <property type="entry name" value="Tetracycline Repressor, domain 2"/>
    <property type="match status" value="1"/>
</dbReference>
<dbReference type="PANTHER" id="PTHR47506">
    <property type="entry name" value="TRANSCRIPTIONAL REGULATORY PROTEIN"/>
    <property type="match status" value="1"/>
</dbReference>
<keyword evidence="7" id="KW-1185">Reference proteome</keyword>
<protein>
    <submittedName>
        <fullName evidence="6">TetR/AcrR family transcriptional regulator</fullName>
    </submittedName>
</protein>
<dbReference type="PRINTS" id="PR00455">
    <property type="entry name" value="HTHTETR"/>
</dbReference>
<dbReference type="EMBL" id="JBHSKF010000007">
    <property type="protein sequence ID" value="MFC5288718.1"/>
    <property type="molecule type" value="Genomic_DNA"/>
</dbReference>
<dbReference type="RefSeq" id="WP_378248563.1">
    <property type="nucleotide sequence ID" value="NZ_JBHSKF010000007.1"/>
</dbReference>
<dbReference type="PROSITE" id="PS50977">
    <property type="entry name" value="HTH_TETR_2"/>
    <property type="match status" value="1"/>
</dbReference>
<comment type="caution">
    <text evidence="6">The sequence shown here is derived from an EMBL/GenBank/DDBJ whole genome shotgun (WGS) entry which is preliminary data.</text>
</comment>